<dbReference type="RefSeq" id="WP_010174813.1">
    <property type="nucleotide sequence ID" value="NZ_LDYG01000011.1"/>
</dbReference>
<dbReference type="GO" id="GO:0004826">
    <property type="term" value="F:phenylalanine-tRNA ligase activity"/>
    <property type="evidence" value="ECO:0007669"/>
    <property type="project" value="InterPro"/>
</dbReference>
<keyword evidence="3" id="KW-1185">Reference proteome</keyword>
<name>A0A147KBE4_9BACI</name>
<dbReference type="Proteomes" id="UP000074108">
    <property type="component" value="Unassembled WGS sequence"/>
</dbReference>
<sequence>MEITLHSSVTDILPDFKLGIIEYNNITVGPSPSMLRGRLQLFQESIYFDLKDQQVTDRKGINEWRQVFKSFGKDPSRYRPSSESLYRRIQKENYLSSIHSAVDLNNFFSLQYESPIGIYDSSKLNGPIQITVGSDKEVYTALNGRDISLENLIISKDKSGPFGSPYVDSNRAPVTESTKSALQIIYLPPSLLIEEANKLTESLKNMFIQLHGGNGTHFILTK</sequence>
<dbReference type="AlphaFoldDB" id="A0A147KBE4"/>
<reference evidence="2 3" key="1">
    <citation type="journal article" date="2016" name="Front. Microbiol.">
        <title>Microevolution Analysis of Bacillus coahuilensis Unveils Differences in Phosphorus Acquisition Strategies and Their Regulation.</title>
        <authorList>
            <person name="Gomez-Lunar Z."/>
            <person name="Hernandez-Gonzalez I."/>
            <person name="Rodriguez-Torres M.D."/>
            <person name="Souza V."/>
            <person name="Olmedo-Alvarez G."/>
        </authorList>
    </citation>
    <scope>NUCLEOTIDE SEQUENCE [LARGE SCALE GENOMIC DNA]</scope>
    <source>
        <strain evidence="3">p1.1.43</strain>
    </source>
</reference>
<dbReference type="PANTHER" id="PTHR39209:SF2">
    <property type="entry name" value="CYTOPLASMIC PROTEIN"/>
    <property type="match status" value="1"/>
</dbReference>
<evidence type="ECO:0000259" key="1">
    <source>
        <dbReference type="SMART" id="SM00873"/>
    </source>
</evidence>
<feature type="domain" description="B3/B4 tRNA-binding" evidence="1">
    <location>
        <begin position="62"/>
        <end position="208"/>
    </location>
</feature>
<dbReference type="STRING" id="1150625.Q75_02735"/>
<dbReference type="GO" id="GO:0003723">
    <property type="term" value="F:RNA binding"/>
    <property type="evidence" value="ECO:0007669"/>
    <property type="project" value="InterPro"/>
</dbReference>
<dbReference type="EMBL" id="LDYG01000011">
    <property type="protein sequence ID" value="KUP08477.1"/>
    <property type="molecule type" value="Genomic_DNA"/>
</dbReference>
<keyword evidence="2" id="KW-0436">Ligase</keyword>
<protein>
    <submittedName>
        <fullName evidence="2">tRNA synthetase subunit beta</fullName>
    </submittedName>
</protein>
<dbReference type="PATRIC" id="fig|1150625.3.peg.565"/>
<dbReference type="Pfam" id="PF03483">
    <property type="entry name" value="B3_4"/>
    <property type="match status" value="1"/>
</dbReference>
<evidence type="ECO:0000313" key="2">
    <source>
        <dbReference type="EMBL" id="KUP08477.1"/>
    </source>
</evidence>
<dbReference type="Gene3D" id="3.50.40.10">
    <property type="entry name" value="Phenylalanyl-trna Synthetase, Chain B, domain 3"/>
    <property type="match status" value="1"/>
</dbReference>
<proteinExistence type="predicted"/>
<dbReference type="PANTHER" id="PTHR39209">
    <property type="match status" value="1"/>
</dbReference>
<comment type="caution">
    <text evidence="2">The sequence shown here is derived from an EMBL/GenBank/DDBJ whole genome shotgun (WGS) entry which is preliminary data.</text>
</comment>
<evidence type="ECO:0000313" key="3">
    <source>
        <dbReference type="Proteomes" id="UP000074108"/>
    </source>
</evidence>
<organism evidence="2 3">
    <name type="scientific">Bacillus coahuilensis p1.1.43</name>
    <dbReference type="NCBI Taxonomy" id="1150625"/>
    <lineage>
        <taxon>Bacteria</taxon>
        <taxon>Bacillati</taxon>
        <taxon>Bacillota</taxon>
        <taxon>Bacilli</taxon>
        <taxon>Bacillales</taxon>
        <taxon>Bacillaceae</taxon>
        <taxon>Bacillus</taxon>
    </lineage>
</organism>
<keyword evidence="2" id="KW-0030">Aminoacyl-tRNA synthetase</keyword>
<accession>A0A147KBE4</accession>
<dbReference type="SMART" id="SM00873">
    <property type="entry name" value="B3_4"/>
    <property type="match status" value="1"/>
</dbReference>
<gene>
    <name evidence="2" type="ORF">Q75_02735</name>
</gene>
<dbReference type="InterPro" id="IPR005146">
    <property type="entry name" value="B3/B4_tRNA-bd"/>
</dbReference>
<dbReference type="InterPro" id="IPR020825">
    <property type="entry name" value="Phe-tRNA_synthase-like_B3/B4"/>
</dbReference>
<dbReference type="SUPFAM" id="SSF56037">
    <property type="entry name" value="PheT/TilS domain"/>
    <property type="match status" value="1"/>
</dbReference>